<dbReference type="OrthoDB" id="10065153at2759"/>
<evidence type="ECO:0000313" key="2">
    <source>
        <dbReference type="Proteomes" id="UP000838412"/>
    </source>
</evidence>
<protein>
    <submittedName>
        <fullName evidence="1">Hypp7252 protein</fullName>
    </submittedName>
</protein>
<proteinExistence type="predicted"/>
<name>A0A8K0EAL6_BRALA</name>
<dbReference type="InterPro" id="IPR036397">
    <property type="entry name" value="RNaseH_sf"/>
</dbReference>
<accession>A0A8K0EAL6</accession>
<dbReference type="EMBL" id="OV696699">
    <property type="protein sequence ID" value="CAH1244292.1"/>
    <property type="molecule type" value="Genomic_DNA"/>
</dbReference>
<organism evidence="1 2">
    <name type="scientific">Branchiostoma lanceolatum</name>
    <name type="common">Common lancelet</name>
    <name type="synonym">Amphioxus lanceolatum</name>
    <dbReference type="NCBI Taxonomy" id="7740"/>
    <lineage>
        <taxon>Eukaryota</taxon>
        <taxon>Metazoa</taxon>
        <taxon>Chordata</taxon>
        <taxon>Cephalochordata</taxon>
        <taxon>Leptocardii</taxon>
        <taxon>Amphioxiformes</taxon>
        <taxon>Branchiostomatidae</taxon>
        <taxon>Branchiostoma</taxon>
    </lineage>
</organism>
<sequence length="104" mass="12028">MSRSLPDHQKSRWKDSLNKVVHAYNCTKNESTGYTPFHLLYGRHPGLPIDLLFGIQEPDDATQTYPEYEKRWKQGMEGTYGLATKHAERAGEKGKKYYDLPPSR</sequence>
<dbReference type="Gene3D" id="3.30.420.10">
    <property type="entry name" value="Ribonuclease H-like superfamily/Ribonuclease H"/>
    <property type="match status" value="1"/>
</dbReference>
<keyword evidence="2" id="KW-1185">Reference proteome</keyword>
<dbReference type="AlphaFoldDB" id="A0A8K0EAL6"/>
<reference evidence="1" key="1">
    <citation type="submission" date="2022-01" db="EMBL/GenBank/DDBJ databases">
        <authorList>
            <person name="Braso-Vives M."/>
        </authorList>
    </citation>
    <scope>NUCLEOTIDE SEQUENCE</scope>
</reference>
<dbReference type="Proteomes" id="UP000838412">
    <property type="component" value="Chromosome 14"/>
</dbReference>
<evidence type="ECO:0000313" key="1">
    <source>
        <dbReference type="EMBL" id="CAH1244292.1"/>
    </source>
</evidence>
<gene>
    <name evidence="1" type="primary">Hypp7252</name>
    <name evidence="1" type="ORF">BLAG_LOCUS6961</name>
</gene>
<dbReference type="GO" id="GO:0003676">
    <property type="term" value="F:nucleic acid binding"/>
    <property type="evidence" value="ECO:0007669"/>
    <property type="project" value="InterPro"/>
</dbReference>